<comment type="caution">
    <text evidence="2">The sequence shown here is derived from an EMBL/GenBank/DDBJ whole genome shotgun (WGS) entry which is preliminary data.</text>
</comment>
<keyword evidence="3" id="KW-1185">Reference proteome</keyword>
<keyword evidence="1" id="KW-1133">Transmembrane helix</keyword>
<evidence type="ECO:0000313" key="3">
    <source>
        <dbReference type="Proteomes" id="UP000197097"/>
    </source>
</evidence>
<dbReference type="Pfam" id="PF07330">
    <property type="entry name" value="DUF1467"/>
    <property type="match status" value="1"/>
</dbReference>
<keyword evidence="1" id="KW-0812">Transmembrane</keyword>
<proteinExistence type="predicted"/>
<dbReference type="EMBL" id="NISJ01000001">
    <property type="protein sequence ID" value="OWR00907.1"/>
    <property type="molecule type" value="Genomic_DNA"/>
</dbReference>
<dbReference type="AlphaFoldDB" id="A0A246K4K3"/>
<evidence type="ECO:0008006" key="4">
    <source>
        <dbReference type="Google" id="ProtNLM"/>
    </source>
</evidence>
<organism evidence="2 3">
    <name type="scientific">Sphingopyxis witflariensis</name>
    <dbReference type="NCBI Taxonomy" id="173675"/>
    <lineage>
        <taxon>Bacteria</taxon>
        <taxon>Pseudomonadati</taxon>
        <taxon>Pseudomonadota</taxon>
        <taxon>Alphaproteobacteria</taxon>
        <taxon>Sphingomonadales</taxon>
        <taxon>Sphingomonadaceae</taxon>
        <taxon>Sphingopyxis</taxon>
    </lineage>
</organism>
<accession>A0A246K4K3</accession>
<dbReference type="OrthoDB" id="9804637at2"/>
<gene>
    <name evidence="2" type="ORF">CDQ91_00225</name>
</gene>
<keyword evidence="1" id="KW-0472">Membrane</keyword>
<evidence type="ECO:0000313" key="2">
    <source>
        <dbReference type="EMBL" id="OWR00907.1"/>
    </source>
</evidence>
<evidence type="ECO:0000256" key="1">
    <source>
        <dbReference type="SAM" id="Phobius"/>
    </source>
</evidence>
<dbReference type="InterPro" id="IPR009935">
    <property type="entry name" value="DUF1467"/>
</dbReference>
<dbReference type="RefSeq" id="WP_088470714.1">
    <property type="nucleotide sequence ID" value="NZ_NISJ01000001.1"/>
</dbReference>
<protein>
    <recommendedName>
        <fullName evidence="4">DUF1467 domain-containing protein</fullName>
    </recommendedName>
</protein>
<feature type="transmembrane region" description="Helical" evidence="1">
    <location>
        <begin position="6"/>
        <end position="24"/>
    </location>
</feature>
<name>A0A246K4K3_9SPHN</name>
<sequence length="86" mass="9474">MNWTSAFAIYLLFWALSAFLVLPFHGRRASDDNMPMVSGQDAGAPATFRPARVLLQITIVATGLFVVYYIAFTNGWADPEVFSGRG</sequence>
<dbReference type="Proteomes" id="UP000197097">
    <property type="component" value="Unassembled WGS sequence"/>
</dbReference>
<feature type="transmembrane region" description="Helical" evidence="1">
    <location>
        <begin position="53"/>
        <end position="72"/>
    </location>
</feature>
<reference evidence="2 3" key="1">
    <citation type="journal article" date="2002" name="Int. J. Syst. Evol. Microbiol.">
        <title>Sphingopyxis witflariensis sp. nov., isolated from activated sludge.</title>
        <authorList>
            <person name="Kampfer P."/>
            <person name="Witzenberger R."/>
            <person name="Denner E.B."/>
            <person name="Busse H.J."/>
            <person name="Neef A."/>
        </authorList>
    </citation>
    <scope>NUCLEOTIDE SEQUENCE [LARGE SCALE GENOMIC DNA]</scope>
    <source>
        <strain evidence="2 3">DSM 14551</strain>
    </source>
</reference>